<evidence type="ECO:0000313" key="2">
    <source>
        <dbReference type="Proteomes" id="UP000282060"/>
    </source>
</evidence>
<organism evidence="1 2">
    <name type="scientific">Shewanella atlantica</name>
    <dbReference type="NCBI Taxonomy" id="271099"/>
    <lineage>
        <taxon>Bacteria</taxon>
        <taxon>Pseudomonadati</taxon>
        <taxon>Pseudomonadota</taxon>
        <taxon>Gammaproteobacteria</taxon>
        <taxon>Alteromonadales</taxon>
        <taxon>Shewanellaceae</taxon>
        <taxon>Shewanella</taxon>
    </lineage>
</organism>
<accession>A0A3S0LD95</accession>
<keyword evidence="2" id="KW-1185">Reference proteome</keyword>
<sequence>MSRIQSNDVFSSLIPVLPNKVTQEQKYTPLSIKSQACKISPLWLTLFCTLLTMNNRAEADDSMQHLAAVDSQAYAVSDYSEVYASSSTHSEPTLFTRHTEIDISPYVNSLINGSFFSESAFSYSLANSFLFNYSTFTGSEQGSDWRVAFEELELGGSQSSLMANVFFDEEASYINRLIDESYQYLGWGTKIGKRIVLSPNLTTLIHAGAFNWEQSRSKIGSVDSGQQNGISPYGGIELNYQVTRSSEVQLKWTHFELNETQLDQFGIYFTHRF</sequence>
<proteinExistence type="predicted"/>
<dbReference type="Proteomes" id="UP000282060">
    <property type="component" value="Unassembled WGS sequence"/>
</dbReference>
<gene>
    <name evidence="1" type="ORF">EKG39_10030</name>
</gene>
<dbReference type="EMBL" id="RXNV01000003">
    <property type="protein sequence ID" value="RTR32704.1"/>
    <property type="molecule type" value="Genomic_DNA"/>
</dbReference>
<protein>
    <submittedName>
        <fullName evidence="1">Uncharacterized protein</fullName>
    </submittedName>
</protein>
<evidence type="ECO:0000313" key="1">
    <source>
        <dbReference type="EMBL" id="RTR32704.1"/>
    </source>
</evidence>
<reference evidence="1 2" key="1">
    <citation type="submission" date="2018-12" db="EMBL/GenBank/DDBJ databases">
        <authorList>
            <person name="Yu L."/>
        </authorList>
    </citation>
    <scope>NUCLEOTIDE SEQUENCE [LARGE SCALE GENOMIC DNA]</scope>
    <source>
        <strain evidence="1 2">HAW-EB5</strain>
    </source>
</reference>
<dbReference type="RefSeq" id="WP_126505609.1">
    <property type="nucleotide sequence ID" value="NZ_RXNV01000003.1"/>
</dbReference>
<dbReference type="AlphaFoldDB" id="A0A3S0LD95"/>
<name>A0A3S0LD95_9GAMM</name>
<dbReference type="OrthoDB" id="6259873at2"/>
<comment type="caution">
    <text evidence="1">The sequence shown here is derived from an EMBL/GenBank/DDBJ whole genome shotgun (WGS) entry which is preliminary data.</text>
</comment>